<dbReference type="RefSeq" id="WP_068608845.1">
    <property type="nucleotide sequence ID" value="NZ_LZDH01000056.1"/>
</dbReference>
<keyword evidence="5" id="KW-0997">Cell inner membrane</keyword>
<comment type="caution">
    <text evidence="13">The sequence shown here is derived from an EMBL/GenBank/DDBJ whole genome shotgun (WGS) entry which is preliminary data.</text>
</comment>
<dbReference type="Proteomes" id="UP000316388">
    <property type="component" value="Unassembled WGS sequence"/>
</dbReference>
<evidence type="ECO:0000313" key="13">
    <source>
        <dbReference type="EMBL" id="OBS30419.1"/>
    </source>
</evidence>
<dbReference type="Gene3D" id="3.55.40.10">
    <property type="entry name" value="minor pseudopilin epsh domain"/>
    <property type="match status" value="1"/>
</dbReference>
<keyword evidence="4" id="KW-0488">Methylation</keyword>
<dbReference type="GO" id="GO:0005886">
    <property type="term" value="C:plasma membrane"/>
    <property type="evidence" value="ECO:0007669"/>
    <property type="project" value="UniProtKB-SubCell"/>
</dbReference>
<dbReference type="Proteomes" id="UP000091969">
    <property type="component" value="Unassembled WGS sequence"/>
</dbReference>
<dbReference type="EMBL" id="LZDH01000056">
    <property type="protein sequence ID" value="OBS30419.1"/>
    <property type="molecule type" value="Genomic_DNA"/>
</dbReference>
<accession>A0A1A6DUF7</accession>
<evidence type="ECO:0000313" key="16">
    <source>
        <dbReference type="Proteomes" id="UP000316388"/>
    </source>
</evidence>
<sequence length="177" mass="19098">MRHKDRRVGRGITLVECLVGLAVLAIVLSAGLPAYTGWRESTRLRGAADRLHNDLRLAQSEAHRRLSNVAVSFRRTADGGWCYGWRLETACDCEQLQHCVIDGTERAVRSDDWPGIDLAPGIAGNTLIFNPRRSTVTAGHITVVGASGDQLRVVVSGIGRIRQCAPGGGLLGLSECE</sequence>
<reference evidence="14 16" key="2">
    <citation type="submission" date="2019-07" db="EMBL/GenBank/DDBJ databases">
        <title>Tepidimonas fonticaldi AT-A2 draft genome.</title>
        <authorList>
            <person name="Da Costa M.S."/>
            <person name="Froufe H.J.C."/>
            <person name="Egas C."/>
            <person name="Albuquerque L."/>
        </authorList>
    </citation>
    <scope>NUCLEOTIDE SEQUENCE [LARGE SCALE GENOMIC DNA]</scope>
    <source>
        <strain evidence="14 16">AT-A2</strain>
    </source>
</reference>
<keyword evidence="6 11" id="KW-0812">Transmembrane</keyword>
<evidence type="ECO:0000256" key="1">
    <source>
        <dbReference type="ARBA" id="ARBA00004377"/>
    </source>
</evidence>
<evidence type="ECO:0000256" key="7">
    <source>
        <dbReference type="ARBA" id="ARBA00022989"/>
    </source>
</evidence>
<dbReference type="Pfam" id="PF07963">
    <property type="entry name" value="N_methyl"/>
    <property type="match status" value="1"/>
</dbReference>
<keyword evidence="3" id="KW-1003">Cell membrane</keyword>
<evidence type="ECO:0000256" key="10">
    <source>
        <dbReference type="ARBA" id="ARBA00030775"/>
    </source>
</evidence>
<dbReference type="InterPro" id="IPR045584">
    <property type="entry name" value="Pilin-like"/>
</dbReference>
<evidence type="ECO:0000259" key="12">
    <source>
        <dbReference type="Pfam" id="PF12019"/>
    </source>
</evidence>
<feature type="transmembrane region" description="Helical" evidence="11">
    <location>
        <begin position="12"/>
        <end position="35"/>
    </location>
</feature>
<evidence type="ECO:0000256" key="4">
    <source>
        <dbReference type="ARBA" id="ARBA00022481"/>
    </source>
</evidence>
<protein>
    <recommendedName>
        <fullName evidence="2">Type II secretion system protein H</fullName>
    </recommendedName>
    <alternativeName>
        <fullName evidence="10">General secretion pathway protein H</fullName>
    </alternativeName>
</protein>
<dbReference type="SUPFAM" id="SSF54523">
    <property type="entry name" value="Pili subunits"/>
    <property type="match status" value="1"/>
</dbReference>
<reference evidence="13 15" key="1">
    <citation type="submission" date="2016-06" db="EMBL/GenBank/DDBJ databases">
        <title>Genome sequence of Tepidimonas fonticaldi PL17.</title>
        <authorList>
            <person name="Pinnaka A.K."/>
        </authorList>
    </citation>
    <scope>NUCLEOTIDE SEQUENCE [LARGE SCALE GENOMIC DNA]</scope>
    <source>
        <strain evidence="13 15">PL17</strain>
    </source>
</reference>
<keyword evidence="15" id="KW-1185">Reference proteome</keyword>
<dbReference type="EMBL" id="VJOO01000016">
    <property type="protein sequence ID" value="TSE36692.1"/>
    <property type="molecule type" value="Genomic_DNA"/>
</dbReference>
<dbReference type="STRING" id="1101373.A9O67_05140"/>
<evidence type="ECO:0000256" key="11">
    <source>
        <dbReference type="SAM" id="Phobius"/>
    </source>
</evidence>
<keyword evidence="8 11" id="KW-0472">Membrane</keyword>
<keyword evidence="7 11" id="KW-1133">Transmembrane helix</keyword>
<dbReference type="Pfam" id="PF12019">
    <property type="entry name" value="GspH"/>
    <property type="match status" value="1"/>
</dbReference>
<evidence type="ECO:0000256" key="5">
    <source>
        <dbReference type="ARBA" id="ARBA00022519"/>
    </source>
</evidence>
<comment type="similarity">
    <text evidence="9">Belongs to the GSP H family.</text>
</comment>
<dbReference type="InterPro" id="IPR012902">
    <property type="entry name" value="N_methyl_site"/>
</dbReference>
<evidence type="ECO:0000256" key="2">
    <source>
        <dbReference type="ARBA" id="ARBA00021549"/>
    </source>
</evidence>
<gene>
    <name evidence="13" type="ORF">A9O67_05140</name>
    <name evidence="14" type="ORF">Tfont_01768</name>
</gene>
<proteinExistence type="inferred from homology"/>
<dbReference type="GO" id="GO:0015627">
    <property type="term" value="C:type II protein secretion system complex"/>
    <property type="evidence" value="ECO:0007669"/>
    <property type="project" value="InterPro"/>
</dbReference>
<evidence type="ECO:0000256" key="3">
    <source>
        <dbReference type="ARBA" id="ARBA00022475"/>
    </source>
</evidence>
<evidence type="ECO:0000313" key="14">
    <source>
        <dbReference type="EMBL" id="TSE36692.1"/>
    </source>
</evidence>
<evidence type="ECO:0000256" key="6">
    <source>
        <dbReference type="ARBA" id="ARBA00022692"/>
    </source>
</evidence>
<dbReference type="AlphaFoldDB" id="A0A1A6DUF7"/>
<dbReference type="OrthoDB" id="5956286at2"/>
<comment type="subcellular location">
    <subcellularLocation>
        <location evidence="1">Cell inner membrane</location>
        <topology evidence="1">Single-pass membrane protein</topology>
    </subcellularLocation>
</comment>
<dbReference type="InterPro" id="IPR022346">
    <property type="entry name" value="T2SS_GspH"/>
</dbReference>
<dbReference type="NCBIfam" id="TIGR02532">
    <property type="entry name" value="IV_pilin_GFxxxE"/>
    <property type="match status" value="1"/>
</dbReference>
<organism evidence="13 15">
    <name type="scientific">Tepidimonas fonticaldi</name>
    <dbReference type="NCBI Taxonomy" id="1101373"/>
    <lineage>
        <taxon>Bacteria</taxon>
        <taxon>Pseudomonadati</taxon>
        <taxon>Pseudomonadota</taxon>
        <taxon>Betaproteobacteria</taxon>
        <taxon>Burkholderiales</taxon>
        <taxon>Tepidimonas</taxon>
    </lineage>
</organism>
<dbReference type="GO" id="GO:0015628">
    <property type="term" value="P:protein secretion by the type II secretion system"/>
    <property type="evidence" value="ECO:0007669"/>
    <property type="project" value="InterPro"/>
</dbReference>
<evidence type="ECO:0000256" key="9">
    <source>
        <dbReference type="ARBA" id="ARBA00025772"/>
    </source>
</evidence>
<evidence type="ECO:0000256" key="8">
    <source>
        <dbReference type="ARBA" id="ARBA00023136"/>
    </source>
</evidence>
<feature type="domain" description="General secretion pathway GspH" evidence="12">
    <location>
        <begin position="47"/>
        <end position="159"/>
    </location>
</feature>
<name>A0A1A6DUF7_9BURK</name>
<evidence type="ECO:0000313" key="15">
    <source>
        <dbReference type="Proteomes" id="UP000091969"/>
    </source>
</evidence>